<gene>
    <name evidence="3" type="ORF">ACFOD3_13660</name>
</gene>
<feature type="domain" description="HpcH/HpaI aldolase/citrate lyase" evidence="2">
    <location>
        <begin position="33"/>
        <end position="241"/>
    </location>
</feature>
<proteinExistence type="predicted"/>
<organism evidence="3 4">
    <name type="scientific">Falsiroseomonas tokyonensis</name>
    <dbReference type="NCBI Taxonomy" id="430521"/>
    <lineage>
        <taxon>Bacteria</taxon>
        <taxon>Pseudomonadati</taxon>
        <taxon>Pseudomonadota</taxon>
        <taxon>Alphaproteobacteria</taxon>
        <taxon>Acetobacterales</taxon>
        <taxon>Roseomonadaceae</taxon>
        <taxon>Falsiroseomonas</taxon>
    </lineage>
</organism>
<dbReference type="Proteomes" id="UP001595420">
    <property type="component" value="Unassembled WGS sequence"/>
</dbReference>
<name>A0ABV7BXG4_9PROT</name>
<protein>
    <submittedName>
        <fullName evidence="3">HpcH/HpaI aldolase/citrate lyase family protein</fullName>
    </submittedName>
</protein>
<evidence type="ECO:0000313" key="4">
    <source>
        <dbReference type="Proteomes" id="UP001595420"/>
    </source>
</evidence>
<dbReference type="EMBL" id="JBHRSB010000003">
    <property type="protein sequence ID" value="MFC3000944.1"/>
    <property type="molecule type" value="Genomic_DNA"/>
</dbReference>
<sequence>MPHQRLRPMLAAPGLKLGLFAMEFATPGLPLLVKHGGADFLVLDLEHSGFGFETMRVVTIGGRAADLPVIVRVPHRHPNEVSRALDGGADGIMAPLVSTAQQAADVVAWATYPPSGGMRGVGMMLPHDNYRPGAPAAKMAEADATRAIVIQIETREGAENAEAIAAVPGVDCLWLGHMDLSCSLGIPGRFDHPDFAEACGRVIAAAKRHGKALGRMAGSIAEAKRLAEEGYDTIALFSDTAALQGRIAEGVAALRGSA</sequence>
<dbReference type="GO" id="GO:0016829">
    <property type="term" value="F:lyase activity"/>
    <property type="evidence" value="ECO:0007669"/>
    <property type="project" value="UniProtKB-KW"/>
</dbReference>
<reference evidence="4" key="1">
    <citation type="journal article" date="2019" name="Int. J. Syst. Evol. Microbiol.">
        <title>The Global Catalogue of Microorganisms (GCM) 10K type strain sequencing project: providing services to taxonomists for standard genome sequencing and annotation.</title>
        <authorList>
            <consortium name="The Broad Institute Genomics Platform"/>
            <consortium name="The Broad Institute Genome Sequencing Center for Infectious Disease"/>
            <person name="Wu L."/>
            <person name="Ma J."/>
        </authorList>
    </citation>
    <scope>NUCLEOTIDE SEQUENCE [LARGE SCALE GENOMIC DNA]</scope>
    <source>
        <strain evidence="4">CGMCC 1.16855</strain>
    </source>
</reference>
<evidence type="ECO:0000313" key="3">
    <source>
        <dbReference type="EMBL" id="MFC3000944.1"/>
    </source>
</evidence>
<dbReference type="Pfam" id="PF03328">
    <property type="entry name" value="HpcH_HpaI"/>
    <property type="match status" value="1"/>
</dbReference>
<dbReference type="InterPro" id="IPR050251">
    <property type="entry name" value="HpcH-HpaI_aldolase"/>
</dbReference>
<dbReference type="PANTHER" id="PTHR30502">
    <property type="entry name" value="2-KETO-3-DEOXY-L-RHAMNONATE ALDOLASE"/>
    <property type="match status" value="1"/>
</dbReference>
<keyword evidence="4" id="KW-1185">Reference proteome</keyword>
<accession>A0ABV7BXG4</accession>
<dbReference type="InterPro" id="IPR005000">
    <property type="entry name" value="Aldolase/citrate-lyase_domain"/>
</dbReference>
<evidence type="ECO:0000259" key="2">
    <source>
        <dbReference type="Pfam" id="PF03328"/>
    </source>
</evidence>
<comment type="caution">
    <text evidence="3">The sequence shown here is derived from an EMBL/GenBank/DDBJ whole genome shotgun (WGS) entry which is preliminary data.</text>
</comment>
<keyword evidence="3" id="KW-0456">Lyase</keyword>
<dbReference type="PANTHER" id="PTHR30502:SF0">
    <property type="entry name" value="PHOSPHOENOLPYRUVATE CARBOXYLASE FAMILY PROTEIN"/>
    <property type="match status" value="1"/>
</dbReference>
<keyword evidence="1" id="KW-0479">Metal-binding</keyword>
<dbReference type="RefSeq" id="WP_216837002.1">
    <property type="nucleotide sequence ID" value="NZ_JAFNJS010000003.1"/>
</dbReference>
<evidence type="ECO:0000256" key="1">
    <source>
        <dbReference type="ARBA" id="ARBA00022723"/>
    </source>
</evidence>